<evidence type="ECO:0008006" key="3">
    <source>
        <dbReference type="Google" id="ProtNLM"/>
    </source>
</evidence>
<accession>A0A3M2RIJ4</accession>
<organism evidence="1 2">
    <name type="scientific">Fusarium kuroshium</name>
    <dbReference type="NCBI Taxonomy" id="2010991"/>
    <lineage>
        <taxon>Eukaryota</taxon>
        <taxon>Fungi</taxon>
        <taxon>Dikarya</taxon>
        <taxon>Ascomycota</taxon>
        <taxon>Pezizomycotina</taxon>
        <taxon>Sordariomycetes</taxon>
        <taxon>Hypocreomycetidae</taxon>
        <taxon>Hypocreales</taxon>
        <taxon>Nectriaceae</taxon>
        <taxon>Fusarium</taxon>
        <taxon>Fusarium solani species complex</taxon>
    </lineage>
</organism>
<gene>
    <name evidence="1" type="ORF">CDV36_014204</name>
</gene>
<dbReference type="AlphaFoldDB" id="A0A3M2RIJ4"/>
<protein>
    <recommendedName>
        <fullName evidence="3">LOG family protein</fullName>
    </recommendedName>
</protein>
<sequence>MTENVQQDKPTVVCVFCGAAAGYNEIHLEAARSLAREFHKKNVHLVYGGGTVGLMGELAKTLVSLSGPEAVHGVIPKALIRVEEGYQDKESDSGSKKAERTVETNGVEFGRVTVVPDMHSRKQLMAKQVFEGGPGSGFIALPGGFGTMEEVMEMTTWNQLGIHQVGVLLLNINGYWNHLIAWVKNAVDEGFLSSQNASILIQTDDTAAALEKLRAYQVSGDRLELTWGDE</sequence>
<dbReference type="PANTHER" id="PTHR31223:SF70">
    <property type="entry name" value="LOG FAMILY PROTEIN YJL055W"/>
    <property type="match status" value="1"/>
</dbReference>
<comment type="caution">
    <text evidence="1">The sequence shown here is derived from an EMBL/GenBank/DDBJ whole genome shotgun (WGS) entry which is preliminary data.</text>
</comment>
<evidence type="ECO:0000313" key="1">
    <source>
        <dbReference type="EMBL" id="RMJ05131.1"/>
    </source>
</evidence>
<name>A0A3M2RIJ4_9HYPO</name>
<proteinExistence type="predicted"/>
<dbReference type="Proteomes" id="UP000277212">
    <property type="component" value="Unassembled WGS sequence"/>
</dbReference>
<dbReference type="Gene3D" id="3.40.50.450">
    <property type="match status" value="1"/>
</dbReference>
<dbReference type="FunFam" id="3.40.50.450:FF:000018">
    <property type="entry name" value="Lysine decarboxylase-like protein"/>
    <property type="match status" value="1"/>
</dbReference>
<evidence type="ECO:0000313" key="2">
    <source>
        <dbReference type="Proteomes" id="UP000277212"/>
    </source>
</evidence>
<dbReference type="SUPFAM" id="SSF102405">
    <property type="entry name" value="MCP/YpsA-like"/>
    <property type="match status" value="1"/>
</dbReference>
<dbReference type="OrthoDB" id="414463at2759"/>
<dbReference type="GO" id="GO:0005829">
    <property type="term" value="C:cytosol"/>
    <property type="evidence" value="ECO:0007669"/>
    <property type="project" value="TreeGrafter"/>
</dbReference>
<dbReference type="Pfam" id="PF03641">
    <property type="entry name" value="Lysine_decarbox"/>
    <property type="match status" value="1"/>
</dbReference>
<dbReference type="InterPro" id="IPR005269">
    <property type="entry name" value="LOG"/>
</dbReference>
<dbReference type="GO" id="GO:0009691">
    <property type="term" value="P:cytokinin biosynthetic process"/>
    <property type="evidence" value="ECO:0007669"/>
    <property type="project" value="InterPro"/>
</dbReference>
<dbReference type="NCBIfam" id="TIGR00730">
    <property type="entry name" value="Rossman fold protein, TIGR00730 family"/>
    <property type="match status" value="1"/>
</dbReference>
<reference evidence="1 2" key="1">
    <citation type="submission" date="2017-06" db="EMBL/GenBank/DDBJ databases">
        <title>Comparative genomic analysis of Ambrosia Fusariam Clade fungi.</title>
        <authorList>
            <person name="Stajich J.E."/>
            <person name="Carrillo J."/>
            <person name="Kijimoto T."/>
            <person name="Eskalen A."/>
            <person name="O'Donnell K."/>
            <person name="Kasson M."/>
        </authorList>
    </citation>
    <scope>NUCLEOTIDE SEQUENCE [LARGE SCALE GENOMIC DNA]</scope>
    <source>
        <strain evidence="1">UCR3666</strain>
    </source>
</reference>
<dbReference type="PANTHER" id="PTHR31223">
    <property type="entry name" value="LOG FAMILY PROTEIN YJL055W"/>
    <property type="match status" value="1"/>
</dbReference>
<dbReference type="STRING" id="2010991.A0A3M2RIJ4"/>
<dbReference type="InterPro" id="IPR031100">
    <property type="entry name" value="LOG_fam"/>
</dbReference>
<keyword evidence="2" id="KW-1185">Reference proteome</keyword>
<dbReference type="GO" id="GO:0016799">
    <property type="term" value="F:hydrolase activity, hydrolyzing N-glycosyl compounds"/>
    <property type="evidence" value="ECO:0007669"/>
    <property type="project" value="TreeGrafter"/>
</dbReference>
<dbReference type="EMBL" id="NKUJ01000436">
    <property type="protein sequence ID" value="RMJ05131.1"/>
    <property type="molecule type" value="Genomic_DNA"/>
</dbReference>